<dbReference type="Gene3D" id="1.10.287.690">
    <property type="entry name" value="Helix hairpin bin"/>
    <property type="match status" value="1"/>
</dbReference>
<dbReference type="InterPro" id="IPR043502">
    <property type="entry name" value="DNA/RNA_pol_sf"/>
</dbReference>
<protein>
    <recommendedName>
        <fullName evidence="2">DNA-directed DNA polymerase</fullName>
        <ecNumber evidence="2">2.7.7.7</ecNumber>
    </recommendedName>
</protein>
<dbReference type="Gene3D" id="3.30.420.10">
    <property type="entry name" value="Ribonuclease H-like superfamily/Ribonuclease H"/>
    <property type="match status" value="2"/>
</dbReference>
<dbReference type="Pfam" id="PF00136">
    <property type="entry name" value="DNA_pol_B"/>
    <property type="match status" value="1"/>
</dbReference>
<name>A0A6C0BAB6_9ZZZZ</name>
<dbReference type="GO" id="GO:0003887">
    <property type="term" value="F:DNA-directed DNA polymerase activity"/>
    <property type="evidence" value="ECO:0007669"/>
    <property type="project" value="UniProtKB-KW"/>
</dbReference>
<evidence type="ECO:0000256" key="1">
    <source>
        <dbReference type="ARBA" id="ARBA00005755"/>
    </source>
</evidence>
<dbReference type="PANTHER" id="PTHR10322">
    <property type="entry name" value="DNA POLYMERASE CATALYTIC SUBUNIT"/>
    <property type="match status" value="1"/>
</dbReference>
<accession>A0A6C0BAB6</accession>
<dbReference type="GO" id="GO:0000166">
    <property type="term" value="F:nucleotide binding"/>
    <property type="evidence" value="ECO:0007669"/>
    <property type="project" value="InterPro"/>
</dbReference>
<dbReference type="GO" id="GO:0006287">
    <property type="term" value="P:base-excision repair, gap-filling"/>
    <property type="evidence" value="ECO:0007669"/>
    <property type="project" value="TreeGrafter"/>
</dbReference>
<dbReference type="SUPFAM" id="SSF56672">
    <property type="entry name" value="DNA/RNA polymerases"/>
    <property type="match status" value="1"/>
</dbReference>
<dbReference type="GO" id="GO:0045004">
    <property type="term" value="P:DNA replication proofreading"/>
    <property type="evidence" value="ECO:0007669"/>
    <property type="project" value="TreeGrafter"/>
</dbReference>
<keyword evidence="4" id="KW-0548">Nucleotidyltransferase</keyword>
<keyword evidence="5" id="KW-0239">DNA-directed DNA polymerase</keyword>
<dbReference type="InterPro" id="IPR042087">
    <property type="entry name" value="DNA_pol_B_thumb"/>
</dbReference>
<dbReference type="InterPro" id="IPR023211">
    <property type="entry name" value="DNA_pol_palm_dom_sf"/>
</dbReference>
<evidence type="ECO:0000259" key="8">
    <source>
        <dbReference type="Pfam" id="PF00136"/>
    </source>
</evidence>
<dbReference type="InterPro" id="IPR017964">
    <property type="entry name" value="DNA-dir_DNA_pol_B_CS"/>
</dbReference>
<dbReference type="GO" id="GO:0006297">
    <property type="term" value="P:nucleotide-excision repair, DNA gap filling"/>
    <property type="evidence" value="ECO:0007669"/>
    <property type="project" value="TreeGrafter"/>
</dbReference>
<reference evidence="10" key="1">
    <citation type="journal article" date="2020" name="Nature">
        <title>Giant virus diversity and host interactions through global metagenomics.</title>
        <authorList>
            <person name="Schulz F."/>
            <person name="Roux S."/>
            <person name="Paez-Espino D."/>
            <person name="Jungbluth S."/>
            <person name="Walsh D.A."/>
            <person name="Denef V.J."/>
            <person name="McMahon K.D."/>
            <person name="Konstantinidis K.T."/>
            <person name="Eloe-Fadrosh E.A."/>
            <person name="Kyrpides N.C."/>
            <person name="Woyke T."/>
        </authorList>
    </citation>
    <scope>NUCLEOTIDE SEQUENCE</scope>
    <source>
        <strain evidence="10">GVMAG-M-3300010158-60</strain>
    </source>
</reference>
<evidence type="ECO:0000256" key="2">
    <source>
        <dbReference type="ARBA" id="ARBA00012417"/>
    </source>
</evidence>
<evidence type="ECO:0000256" key="7">
    <source>
        <dbReference type="ARBA" id="ARBA00049244"/>
    </source>
</evidence>
<evidence type="ECO:0000256" key="6">
    <source>
        <dbReference type="ARBA" id="ARBA00023125"/>
    </source>
</evidence>
<dbReference type="AlphaFoldDB" id="A0A6C0BAB6"/>
<dbReference type="Gene3D" id="3.90.1600.10">
    <property type="entry name" value="Palm domain of DNA polymerase"/>
    <property type="match status" value="1"/>
</dbReference>
<dbReference type="Pfam" id="PF03104">
    <property type="entry name" value="DNA_pol_B_exo1"/>
    <property type="match status" value="1"/>
</dbReference>
<dbReference type="GO" id="GO:0043625">
    <property type="term" value="C:delta DNA polymerase complex"/>
    <property type="evidence" value="ECO:0007669"/>
    <property type="project" value="TreeGrafter"/>
</dbReference>
<sequence>MITFHILDTFAQDEEVKEQTEETKVVTYESEGECVSDDEFEWKKKKATNYGNIEKKSLVIHLFGVTDAGVSVRANVYGFEPFFYLRLPDAAAKTKTAFKLKFADAIKVKGVPPSSVTMSFCEKKVLYGYTGGKSFPFAKIQVKSIAAWQKVKQIVLKYETAEPMFRIGSGQAPLEVYDANLDPMLRFFHVLNIKPCGWVSIEGEADSEGHLDCQWDEVIPATIPSVAPFLLATWDIECYSATGDFPMAEKGDPVIQIGVVLTRAGKPTEKHIFVRGTCDEVPGAVVHSKKSEKGMLMDWASCMEEWNVDVLIGYNTFGFDERYLWKRAEMLGLTSSGPFQALSRLSDCGKEVKLEEKRLTSSALGDNFLYTWSTHGRVQIDLYHYVKRSFTLGSYKLDSVCQHFMSGGLQGVEQGVETWTLKTKSTGDIIPGRYIVLLDETGDVSVDKLKVLEVQKGLIIVDAPAEGEGDDVGSAVKWAMVKDDVSPADIFRLDRGSSADRAKVAAYCIQDCDLTYELYKKLDVFNNAMAMANTCPVPVSYIFTRGQGVKIESLIFKECLALDQVIKVMPSAHGPSAIVEDSYEGAIVLDPKPGFYHDSPVGVADFASLYPSTIESENISHDSLVWVKDYDTAGKFIRFRFGSEATATEGVAFTDIDFDIWGPHPDDDGKKQPRKIVKGRRYCRYAQLPGDAKGTLPTIVRKLLAARKAKRKEAEKEADPFRKALLDAEQLAYKLTANSLYGQLGSGTFKIRLQDLAASVTAYGRKQIMAAKEVIEEFYGPAANSHQFCAETVYGDTDSLFINFHPKGADGKPLQGKEALEATIKLTEEAGQLVTQGLKPPHDFEYDKTFFPFIIFSKKRYVGNKYEEDPDHYSQTSMGIATKRRDNAPVVKTIYGGAIRILLTEKDVTAACRFVQEKTMELVEGRMSMNQLTISKSLRAEYKTVPAHKMLAMRMAERDPGNAPASGDRIPYVYISAPVGEVESKLQGDRIEHPSYVKQKGLKLDTKYYIEHQLMNPLAQLFALVLEQMPGFGGGSVEEGMRESLASEILFNKALGKSEKQSRELLAARLGFTVLPSTTVATAKVTTRAPPKQPAKQMTMDRFILDSMLVDAMKKKKKEKEKAK</sequence>
<dbReference type="EMBL" id="MN739107">
    <property type="protein sequence ID" value="QHS89197.1"/>
    <property type="molecule type" value="Genomic_DNA"/>
</dbReference>
<evidence type="ECO:0000256" key="3">
    <source>
        <dbReference type="ARBA" id="ARBA00022679"/>
    </source>
</evidence>
<evidence type="ECO:0000259" key="9">
    <source>
        <dbReference type="Pfam" id="PF03104"/>
    </source>
</evidence>
<dbReference type="PANTHER" id="PTHR10322:SF23">
    <property type="entry name" value="DNA POLYMERASE DELTA CATALYTIC SUBUNIT"/>
    <property type="match status" value="1"/>
</dbReference>
<dbReference type="PRINTS" id="PR00106">
    <property type="entry name" value="DNAPOLB"/>
</dbReference>
<dbReference type="GO" id="GO:0003677">
    <property type="term" value="F:DNA binding"/>
    <property type="evidence" value="ECO:0007669"/>
    <property type="project" value="UniProtKB-KW"/>
</dbReference>
<keyword evidence="6" id="KW-0238">DNA-binding</keyword>
<dbReference type="GO" id="GO:0008296">
    <property type="term" value="F:3'-5'-DNA exonuclease activity"/>
    <property type="evidence" value="ECO:0007669"/>
    <property type="project" value="TreeGrafter"/>
</dbReference>
<proteinExistence type="inferred from homology"/>
<evidence type="ECO:0000256" key="5">
    <source>
        <dbReference type="ARBA" id="ARBA00022932"/>
    </source>
</evidence>
<dbReference type="Gene3D" id="3.30.342.10">
    <property type="entry name" value="DNA Polymerase, chain B, domain 1"/>
    <property type="match status" value="1"/>
</dbReference>
<dbReference type="InterPro" id="IPR006133">
    <property type="entry name" value="DNA-dir_DNA_pol_B_exonuc"/>
</dbReference>
<dbReference type="Gene3D" id="1.10.132.60">
    <property type="entry name" value="DNA polymerase family B, C-terminal domain"/>
    <property type="match status" value="1"/>
</dbReference>
<dbReference type="InterPro" id="IPR006134">
    <property type="entry name" value="DNA-dir_DNA_pol_B_multi_dom"/>
</dbReference>
<comment type="similarity">
    <text evidence="1">Belongs to the DNA polymerase type-B family.</text>
</comment>
<evidence type="ECO:0000313" key="10">
    <source>
        <dbReference type="EMBL" id="QHS89197.1"/>
    </source>
</evidence>
<comment type="catalytic activity">
    <reaction evidence="7">
        <text>DNA(n) + a 2'-deoxyribonucleoside 5'-triphosphate = DNA(n+1) + diphosphate</text>
        <dbReference type="Rhea" id="RHEA:22508"/>
        <dbReference type="Rhea" id="RHEA-COMP:17339"/>
        <dbReference type="Rhea" id="RHEA-COMP:17340"/>
        <dbReference type="ChEBI" id="CHEBI:33019"/>
        <dbReference type="ChEBI" id="CHEBI:61560"/>
        <dbReference type="ChEBI" id="CHEBI:173112"/>
        <dbReference type="EC" id="2.7.7.7"/>
    </reaction>
</comment>
<evidence type="ECO:0000256" key="4">
    <source>
        <dbReference type="ARBA" id="ARBA00022695"/>
    </source>
</evidence>
<dbReference type="InterPro" id="IPR050240">
    <property type="entry name" value="DNA_pol_type-B"/>
</dbReference>
<dbReference type="InterPro" id="IPR036397">
    <property type="entry name" value="RNaseH_sf"/>
</dbReference>
<feature type="domain" description="DNA-directed DNA polymerase family B multifunctional" evidence="8">
    <location>
        <begin position="537"/>
        <end position="1023"/>
    </location>
</feature>
<dbReference type="InterPro" id="IPR012337">
    <property type="entry name" value="RNaseH-like_sf"/>
</dbReference>
<organism evidence="10">
    <name type="scientific">viral metagenome</name>
    <dbReference type="NCBI Taxonomy" id="1070528"/>
    <lineage>
        <taxon>unclassified sequences</taxon>
        <taxon>metagenomes</taxon>
        <taxon>organismal metagenomes</taxon>
    </lineage>
</organism>
<dbReference type="InterPro" id="IPR006172">
    <property type="entry name" value="DNA-dir_DNA_pol_B"/>
</dbReference>
<keyword evidence="3" id="KW-0808">Transferase</keyword>
<dbReference type="SUPFAM" id="SSF53098">
    <property type="entry name" value="Ribonuclease H-like"/>
    <property type="match status" value="1"/>
</dbReference>
<dbReference type="SMART" id="SM00486">
    <property type="entry name" value="POLBc"/>
    <property type="match status" value="1"/>
</dbReference>
<dbReference type="PROSITE" id="PS00116">
    <property type="entry name" value="DNA_POLYMERASE_B"/>
    <property type="match status" value="1"/>
</dbReference>
<dbReference type="EC" id="2.7.7.7" evidence="2"/>
<feature type="domain" description="DNA-directed DNA polymerase family B exonuclease" evidence="9">
    <location>
        <begin position="175"/>
        <end position="400"/>
    </location>
</feature>